<feature type="compositionally biased region" description="Polar residues" evidence="1">
    <location>
        <begin position="310"/>
        <end position="320"/>
    </location>
</feature>
<name>A0AAW0AAY8_9AGAR</name>
<organism evidence="2 3">
    <name type="scientific">Favolaschia claudopus</name>
    <dbReference type="NCBI Taxonomy" id="2862362"/>
    <lineage>
        <taxon>Eukaryota</taxon>
        <taxon>Fungi</taxon>
        <taxon>Dikarya</taxon>
        <taxon>Basidiomycota</taxon>
        <taxon>Agaricomycotina</taxon>
        <taxon>Agaricomycetes</taxon>
        <taxon>Agaricomycetidae</taxon>
        <taxon>Agaricales</taxon>
        <taxon>Marasmiineae</taxon>
        <taxon>Mycenaceae</taxon>
        <taxon>Favolaschia</taxon>
    </lineage>
</organism>
<evidence type="ECO:0000313" key="2">
    <source>
        <dbReference type="EMBL" id="KAK7006379.1"/>
    </source>
</evidence>
<feature type="region of interest" description="Disordered" evidence="1">
    <location>
        <begin position="260"/>
        <end position="284"/>
    </location>
</feature>
<feature type="region of interest" description="Disordered" evidence="1">
    <location>
        <begin position="310"/>
        <end position="359"/>
    </location>
</feature>
<feature type="compositionally biased region" description="Gly residues" evidence="1">
    <location>
        <begin position="203"/>
        <end position="212"/>
    </location>
</feature>
<feature type="compositionally biased region" description="Basic and acidic residues" evidence="1">
    <location>
        <begin position="185"/>
        <end position="196"/>
    </location>
</feature>
<keyword evidence="3" id="KW-1185">Reference proteome</keyword>
<reference evidence="2 3" key="1">
    <citation type="journal article" date="2024" name="J Genomics">
        <title>Draft genome sequencing and assembly of Favolaschia claudopus CIRM-BRFM 2984 isolated from oak limbs.</title>
        <authorList>
            <person name="Navarro D."/>
            <person name="Drula E."/>
            <person name="Chaduli D."/>
            <person name="Cazenave R."/>
            <person name="Ahrendt S."/>
            <person name="Wang J."/>
            <person name="Lipzen A."/>
            <person name="Daum C."/>
            <person name="Barry K."/>
            <person name="Grigoriev I.V."/>
            <person name="Favel A."/>
            <person name="Rosso M.N."/>
            <person name="Martin F."/>
        </authorList>
    </citation>
    <scope>NUCLEOTIDE SEQUENCE [LARGE SCALE GENOMIC DNA]</scope>
    <source>
        <strain evidence="2 3">CIRM-BRFM 2984</strain>
    </source>
</reference>
<accession>A0AAW0AAY8</accession>
<feature type="region of interest" description="Disordered" evidence="1">
    <location>
        <begin position="123"/>
        <end position="216"/>
    </location>
</feature>
<evidence type="ECO:0000313" key="3">
    <source>
        <dbReference type="Proteomes" id="UP001362999"/>
    </source>
</evidence>
<sequence>MAEIISLHDKIVAVQVQVRFASVGKVLSSQVKLSKIDRSHEFSSGVKTSKSMEGRVRVQALEFTQMLSGRATSYNARATERDEDNVVSGVRQGVSLMRTIRVEIGTPPAPSFTPTTYVSKFTKGEMQSSTSEVGEQRRYEEGGALESQKTLHTPLPTPASPSPTRTDDEPPPPSTSPISHRRPNHRSEEGGARTIEKCPLVAQGGGGEGTGNENGIRRLERRRQWVNPLTLLHIPYSSASSSRPASPSRAEARNITRAGHPRLLLPPPDSPEALQPHPTPHTPQLTSYHDVWTTPAFVFPSLAQLQPMTSARRSFPTRKQISFKAASTLPPLRDHNDDLPSTSPPSRSHTSQRQMDSQP</sequence>
<dbReference type="EMBL" id="JAWWNJ010000076">
    <property type="protein sequence ID" value="KAK7006379.1"/>
    <property type="molecule type" value="Genomic_DNA"/>
</dbReference>
<evidence type="ECO:0000256" key="1">
    <source>
        <dbReference type="SAM" id="MobiDB-lite"/>
    </source>
</evidence>
<comment type="caution">
    <text evidence="2">The sequence shown here is derived from an EMBL/GenBank/DDBJ whole genome shotgun (WGS) entry which is preliminary data.</text>
</comment>
<dbReference type="Proteomes" id="UP001362999">
    <property type="component" value="Unassembled WGS sequence"/>
</dbReference>
<feature type="compositionally biased region" description="Low complexity" evidence="1">
    <location>
        <begin position="344"/>
        <end position="359"/>
    </location>
</feature>
<feature type="compositionally biased region" description="Polar residues" evidence="1">
    <location>
        <begin position="123"/>
        <end position="133"/>
    </location>
</feature>
<dbReference type="AlphaFoldDB" id="A0AAW0AAY8"/>
<proteinExistence type="predicted"/>
<protein>
    <submittedName>
        <fullName evidence="2">Uncharacterized protein</fullName>
    </submittedName>
</protein>
<gene>
    <name evidence="2" type="ORF">R3P38DRAFT_2794101</name>
</gene>